<keyword evidence="7 12" id="KW-1133">Transmembrane helix</keyword>
<evidence type="ECO:0000313" key="14">
    <source>
        <dbReference type="Proteomes" id="UP000277580"/>
    </source>
</evidence>
<feature type="transmembrane region" description="Helical" evidence="12">
    <location>
        <begin position="6"/>
        <end position="24"/>
    </location>
</feature>
<dbReference type="SUPFAM" id="SSF103506">
    <property type="entry name" value="Mitochondrial carrier"/>
    <property type="match status" value="1"/>
</dbReference>
<feature type="repeat" description="Solcar" evidence="10">
    <location>
        <begin position="180"/>
        <end position="282"/>
    </location>
</feature>
<keyword evidence="8" id="KW-0496">Mitochondrion</keyword>
<keyword evidence="4 10" id="KW-0812">Transmembrane</keyword>
<sequence length="300" mass="32238">MADFWAGYISGAASIIIGSPLDIIKVRLQSGPLNISPTAQTYSFENLGSLVRGAAAPLVGYGALNALLFVSYNRTLELLGDTPANPSSLWKIWVAGAAGGLATFCVNSPTDLVKCRAQLSASGESSWSITKQILRSQGIRGLYFGGVVTSLRDSIGYGFYFLPYQYIQKVLDGNFDMSDHYAFKILLSGGLAGCISWASIYPLDLVKTRYQTQFTASEAPLLPNQNRSAAPMGAEMSTWECAKAAYREGGRKIFFNGLGICMARAFLVNAAGFFVYEWALAQLQPSRSRGYGSDSMGVGA</sequence>
<evidence type="ECO:0000256" key="5">
    <source>
        <dbReference type="ARBA" id="ARBA00022737"/>
    </source>
</evidence>
<comment type="similarity">
    <text evidence="2 11">Belongs to the mitochondrial carrier (TC 2.A.29) family.</text>
</comment>
<evidence type="ECO:0000256" key="2">
    <source>
        <dbReference type="ARBA" id="ARBA00006375"/>
    </source>
</evidence>
<dbReference type="GO" id="GO:0022857">
    <property type="term" value="F:transmembrane transporter activity"/>
    <property type="evidence" value="ECO:0007669"/>
    <property type="project" value="TreeGrafter"/>
</dbReference>
<dbReference type="InterPro" id="IPR023395">
    <property type="entry name" value="MCP_dom_sf"/>
</dbReference>
<reference evidence="13 14" key="1">
    <citation type="journal article" date="2018" name="Nat. Ecol. Evol.">
        <title>Pezizomycetes genomes reveal the molecular basis of ectomycorrhizal truffle lifestyle.</title>
        <authorList>
            <person name="Murat C."/>
            <person name="Payen T."/>
            <person name="Noel B."/>
            <person name="Kuo A."/>
            <person name="Morin E."/>
            <person name="Chen J."/>
            <person name="Kohler A."/>
            <person name="Krizsan K."/>
            <person name="Balestrini R."/>
            <person name="Da Silva C."/>
            <person name="Montanini B."/>
            <person name="Hainaut M."/>
            <person name="Levati E."/>
            <person name="Barry K.W."/>
            <person name="Belfiori B."/>
            <person name="Cichocki N."/>
            <person name="Clum A."/>
            <person name="Dockter R.B."/>
            <person name="Fauchery L."/>
            <person name="Guy J."/>
            <person name="Iotti M."/>
            <person name="Le Tacon F."/>
            <person name="Lindquist E.A."/>
            <person name="Lipzen A."/>
            <person name="Malagnac F."/>
            <person name="Mello A."/>
            <person name="Molinier V."/>
            <person name="Miyauchi S."/>
            <person name="Poulain J."/>
            <person name="Riccioni C."/>
            <person name="Rubini A."/>
            <person name="Sitrit Y."/>
            <person name="Splivallo R."/>
            <person name="Traeger S."/>
            <person name="Wang M."/>
            <person name="Zifcakova L."/>
            <person name="Wipf D."/>
            <person name="Zambonelli A."/>
            <person name="Paolocci F."/>
            <person name="Nowrousian M."/>
            <person name="Ottonello S."/>
            <person name="Baldrian P."/>
            <person name="Spatafora J.W."/>
            <person name="Henrissat B."/>
            <person name="Nagy L.G."/>
            <person name="Aury J.M."/>
            <person name="Wincker P."/>
            <person name="Grigoriev I.V."/>
            <person name="Bonfante P."/>
            <person name="Martin F.M."/>
        </authorList>
    </citation>
    <scope>NUCLEOTIDE SEQUENCE [LARGE SCALE GENOMIC DNA]</scope>
    <source>
        <strain evidence="13 14">CCBAS932</strain>
    </source>
</reference>
<dbReference type="Pfam" id="PF00153">
    <property type="entry name" value="Mito_carr"/>
    <property type="match status" value="3"/>
</dbReference>
<keyword evidence="3 11" id="KW-0813">Transport</keyword>
<dbReference type="InterPro" id="IPR018108">
    <property type="entry name" value="MCP_transmembrane"/>
</dbReference>
<evidence type="ECO:0000256" key="7">
    <source>
        <dbReference type="ARBA" id="ARBA00022989"/>
    </source>
</evidence>
<feature type="transmembrane region" description="Helical" evidence="12">
    <location>
        <begin position="253"/>
        <end position="276"/>
    </location>
</feature>
<dbReference type="EMBL" id="ML119105">
    <property type="protein sequence ID" value="RPB17766.1"/>
    <property type="molecule type" value="Genomic_DNA"/>
</dbReference>
<dbReference type="Proteomes" id="UP000277580">
    <property type="component" value="Unassembled WGS sequence"/>
</dbReference>
<dbReference type="PROSITE" id="PS50920">
    <property type="entry name" value="SOLCAR"/>
    <property type="match status" value="3"/>
</dbReference>
<evidence type="ECO:0000256" key="4">
    <source>
        <dbReference type="ARBA" id="ARBA00022692"/>
    </source>
</evidence>
<proteinExistence type="inferred from homology"/>
<dbReference type="InParanoid" id="A0A3N4L5C3"/>
<gene>
    <name evidence="13" type="ORF">P167DRAFT_531289</name>
</gene>
<evidence type="ECO:0000256" key="12">
    <source>
        <dbReference type="SAM" id="Phobius"/>
    </source>
</evidence>
<keyword evidence="9 10" id="KW-0472">Membrane</keyword>
<evidence type="ECO:0000256" key="8">
    <source>
        <dbReference type="ARBA" id="ARBA00023128"/>
    </source>
</evidence>
<organism evidence="13 14">
    <name type="scientific">Morchella conica CCBAS932</name>
    <dbReference type="NCBI Taxonomy" id="1392247"/>
    <lineage>
        <taxon>Eukaryota</taxon>
        <taxon>Fungi</taxon>
        <taxon>Dikarya</taxon>
        <taxon>Ascomycota</taxon>
        <taxon>Pezizomycotina</taxon>
        <taxon>Pezizomycetes</taxon>
        <taxon>Pezizales</taxon>
        <taxon>Morchellaceae</taxon>
        <taxon>Morchella</taxon>
    </lineage>
</organism>
<evidence type="ECO:0000256" key="3">
    <source>
        <dbReference type="ARBA" id="ARBA00022448"/>
    </source>
</evidence>
<accession>A0A3N4L5C3</accession>
<feature type="transmembrane region" description="Helical" evidence="12">
    <location>
        <begin position="141"/>
        <end position="161"/>
    </location>
</feature>
<evidence type="ECO:0000256" key="1">
    <source>
        <dbReference type="ARBA" id="ARBA00004225"/>
    </source>
</evidence>
<evidence type="ECO:0000256" key="11">
    <source>
        <dbReference type="RuleBase" id="RU000488"/>
    </source>
</evidence>
<keyword evidence="14" id="KW-1185">Reference proteome</keyword>
<evidence type="ECO:0000313" key="13">
    <source>
        <dbReference type="EMBL" id="RPB17766.1"/>
    </source>
</evidence>
<evidence type="ECO:0000256" key="9">
    <source>
        <dbReference type="ARBA" id="ARBA00023136"/>
    </source>
</evidence>
<dbReference type="OrthoDB" id="193856at2759"/>
<feature type="repeat" description="Solcar" evidence="10">
    <location>
        <begin position="1"/>
        <end position="78"/>
    </location>
</feature>
<evidence type="ECO:0000256" key="6">
    <source>
        <dbReference type="ARBA" id="ARBA00022792"/>
    </source>
</evidence>
<comment type="subcellular location">
    <subcellularLocation>
        <location evidence="1">Mitochondrion membrane</location>
        <topology evidence="1">Multi-pass membrane protein</topology>
    </subcellularLocation>
</comment>
<keyword evidence="5" id="KW-0677">Repeat</keyword>
<dbReference type="GO" id="GO:0031966">
    <property type="term" value="C:mitochondrial membrane"/>
    <property type="evidence" value="ECO:0007669"/>
    <property type="project" value="UniProtKB-SubCell"/>
</dbReference>
<dbReference type="InterPro" id="IPR050567">
    <property type="entry name" value="Mitochondrial_Carrier"/>
</dbReference>
<feature type="repeat" description="Solcar" evidence="10">
    <location>
        <begin position="87"/>
        <end position="170"/>
    </location>
</feature>
<keyword evidence="6" id="KW-0999">Mitochondrion inner membrane</keyword>
<dbReference type="PANTHER" id="PTHR45624">
    <property type="entry name" value="MITOCHONDRIAL BASIC AMINO ACIDS TRANSPORTER-RELATED"/>
    <property type="match status" value="1"/>
</dbReference>
<evidence type="ECO:0000256" key="10">
    <source>
        <dbReference type="PROSITE-ProRule" id="PRU00282"/>
    </source>
</evidence>
<dbReference type="Gene3D" id="1.50.40.10">
    <property type="entry name" value="Mitochondrial carrier domain"/>
    <property type="match status" value="1"/>
</dbReference>
<feature type="transmembrane region" description="Helical" evidence="12">
    <location>
        <begin position="181"/>
        <end position="203"/>
    </location>
</feature>
<protein>
    <submittedName>
        <fullName evidence="13">Mitochondrial carrier protein</fullName>
    </submittedName>
</protein>
<dbReference type="AlphaFoldDB" id="A0A3N4L5C3"/>
<dbReference type="PANTHER" id="PTHR45624:SF10">
    <property type="entry name" value="SLC (SOLUTE CARRIER) HOMOLOG"/>
    <property type="match status" value="1"/>
</dbReference>
<name>A0A3N4L5C3_9PEZI</name>